<dbReference type="InterPro" id="IPR006664">
    <property type="entry name" value="OMP_bac"/>
</dbReference>
<evidence type="ECO:0000256" key="2">
    <source>
        <dbReference type="ARBA" id="ARBA00022729"/>
    </source>
</evidence>
<organism evidence="7 8">
    <name type="scientific">Cereibacter sphaeroides</name>
    <name type="common">Rhodobacter sphaeroides</name>
    <dbReference type="NCBI Taxonomy" id="1063"/>
    <lineage>
        <taxon>Bacteria</taxon>
        <taxon>Pseudomonadati</taxon>
        <taxon>Pseudomonadota</taxon>
        <taxon>Alphaproteobacteria</taxon>
        <taxon>Rhodobacterales</taxon>
        <taxon>Paracoccaceae</taxon>
        <taxon>Cereibacter</taxon>
    </lineage>
</organism>
<dbReference type="Gene3D" id="3.30.1330.60">
    <property type="entry name" value="OmpA-like domain"/>
    <property type="match status" value="1"/>
</dbReference>
<dbReference type="Pfam" id="PF00691">
    <property type="entry name" value="OmpA"/>
    <property type="match status" value="1"/>
</dbReference>
<evidence type="ECO:0000313" key="7">
    <source>
        <dbReference type="EMBL" id="RHZ97067.1"/>
    </source>
</evidence>
<dbReference type="GO" id="GO:0016020">
    <property type="term" value="C:membrane"/>
    <property type="evidence" value="ECO:0007669"/>
    <property type="project" value="UniProtKB-SubCell"/>
</dbReference>
<evidence type="ECO:0000313" key="8">
    <source>
        <dbReference type="Proteomes" id="UP000266305"/>
    </source>
</evidence>
<evidence type="ECO:0000256" key="3">
    <source>
        <dbReference type="ARBA" id="ARBA00023136"/>
    </source>
</evidence>
<feature type="signal peptide" evidence="5">
    <location>
        <begin position="1"/>
        <end position="29"/>
    </location>
</feature>
<dbReference type="SUPFAM" id="SSF103088">
    <property type="entry name" value="OmpA-like"/>
    <property type="match status" value="1"/>
</dbReference>
<feature type="chain" id="PRO_5043410240" description="OmpA-like domain-containing protein" evidence="5">
    <location>
        <begin position="30"/>
        <end position="505"/>
    </location>
</feature>
<dbReference type="PROSITE" id="PS51123">
    <property type="entry name" value="OMPA_2"/>
    <property type="match status" value="1"/>
</dbReference>
<gene>
    <name evidence="7" type="ORF">D1114_05065</name>
</gene>
<keyword evidence="2 5" id="KW-0732">Signal</keyword>
<evidence type="ECO:0000256" key="5">
    <source>
        <dbReference type="SAM" id="SignalP"/>
    </source>
</evidence>
<feature type="domain" description="OmpA-like" evidence="6">
    <location>
        <begin position="381"/>
        <end position="500"/>
    </location>
</feature>
<dbReference type="PRINTS" id="PR01021">
    <property type="entry name" value="OMPADOMAIN"/>
</dbReference>
<sequence>MGRLSRTGFRGWSGALSAALFLAAAPAPAQDITLTSRSGAIVLDGTLLGFDGEFYRIATRFGPLTVDSAGVTCTGPGCPDLIAPLAEIRILGATEAGESLLPRLLRAQAAARGYTLRPLAADAGFATEILDAQGTAVARVSFSPASPADAAEALGAGAAELVIAAHADPGMRTRVLALDALVPIVAADNPVPRISTPDLARALSGEISNWKELGGPDMPLVLHALARDISLEAALEARLGRPIAAEITHPDLASLAEAVARDPYALAITGQTARGAARVLPLTDSCGFPLVPSPLAVKSEDYPLALPVFLVTPPRRLPLFAREFLEFLSSAPAQAAVAEAGFVDRRPSQVPLASDGQRLMNAIRIAGEEVPLDEVKRLTDLMAGADRLSITFRFEEGTDSLEPQSRESLSELIKLLEIGRFRGQQLMLVGFSDGRGPARANLDLSRERAEAVAAALREAVPELGQPLVEGFGEALPLACDTTVAGRRMNRRVELWLRPLTDSPAP</sequence>
<dbReference type="EMBL" id="QWGP01000004">
    <property type="protein sequence ID" value="RHZ97067.1"/>
    <property type="molecule type" value="Genomic_DNA"/>
</dbReference>
<dbReference type="PANTHER" id="PTHR30570:SF1">
    <property type="entry name" value="PHOSPHATE-BINDING PROTEIN PSTS"/>
    <property type="match status" value="1"/>
</dbReference>
<accession>A0AAX1UP36</accession>
<dbReference type="Gene3D" id="3.40.190.10">
    <property type="entry name" value="Periplasmic binding protein-like II"/>
    <property type="match status" value="1"/>
</dbReference>
<comment type="caution">
    <text evidence="7">The sequence shown here is derived from an EMBL/GenBank/DDBJ whole genome shotgun (WGS) entry which is preliminary data.</text>
</comment>
<evidence type="ECO:0000256" key="4">
    <source>
        <dbReference type="PROSITE-ProRule" id="PRU00473"/>
    </source>
</evidence>
<protein>
    <recommendedName>
        <fullName evidence="6">OmpA-like domain-containing protein</fullName>
    </recommendedName>
</protein>
<proteinExistence type="predicted"/>
<dbReference type="PANTHER" id="PTHR30570">
    <property type="entry name" value="PERIPLASMIC PHOSPHATE BINDING COMPONENT OF PHOSPHATE ABC TRANSPORTER"/>
    <property type="match status" value="1"/>
</dbReference>
<dbReference type="AlphaFoldDB" id="A0AAX1UP36"/>
<name>A0AAX1UP36_CERSP</name>
<dbReference type="InterPro" id="IPR036737">
    <property type="entry name" value="OmpA-like_sf"/>
</dbReference>
<dbReference type="InterPro" id="IPR006665">
    <property type="entry name" value="OmpA-like"/>
</dbReference>
<dbReference type="Pfam" id="PF12849">
    <property type="entry name" value="PBP_like_2"/>
    <property type="match status" value="1"/>
</dbReference>
<dbReference type="InterPro" id="IPR024370">
    <property type="entry name" value="PBP_domain"/>
</dbReference>
<evidence type="ECO:0000259" key="6">
    <source>
        <dbReference type="PROSITE" id="PS51123"/>
    </source>
</evidence>
<evidence type="ECO:0000256" key="1">
    <source>
        <dbReference type="ARBA" id="ARBA00004370"/>
    </source>
</evidence>
<comment type="subcellular location">
    <subcellularLocation>
        <location evidence="1">Membrane</location>
    </subcellularLocation>
</comment>
<dbReference type="Proteomes" id="UP000266305">
    <property type="component" value="Unassembled WGS sequence"/>
</dbReference>
<reference evidence="7 8" key="1">
    <citation type="submission" date="2018-08" db="EMBL/GenBank/DDBJ databases">
        <title>Draft genome sequence of Rhodobacter sphaeroides FY.</title>
        <authorList>
            <person name="Rayyan A."/>
            <person name="Meyer T.E."/>
            <person name="Kyndt J.A."/>
        </authorList>
    </citation>
    <scope>NUCLEOTIDE SEQUENCE [LARGE SCALE GENOMIC DNA]</scope>
    <source>
        <strain evidence="7 8">FY</strain>
    </source>
</reference>
<keyword evidence="3 4" id="KW-0472">Membrane</keyword>
<dbReference type="SUPFAM" id="SSF53850">
    <property type="entry name" value="Periplasmic binding protein-like II"/>
    <property type="match status" value="1"/>
</dbReference>
<dbReference type="InterPro" id="IPR050811">
    <property type="entry name" value="Phosphate_ABC_transporter"/>
</dbReference>